<organism evidence="1 2">
    <name type="scientific">Gossypium barbadense</name>
    <name type="common">Sea Island cotton</name>
    <name type="synonym">Hibiscus barbadensis</name>
    <dbReference type="NCBI Taxonomy" id="3634"/>
    <lineage>
        <taxon>Eukaryota</taxon>
        <taxon>Viridiplantae</taxon>
        <taxon>Streptophyta</taxon>
        <taxon>Embryophyta</taxon>
        <taxon>Tracheophyta</taxon>
        <taxon>Spermatophyta</taxon>
        <taxon>Magnoliopsida</taxon>
        <taxon>eudicotyledons</taxon>
        <taxon>Gunneridae</taxon>
        <taxon>Pentapetalae</taxon>
        <taxon>rosids</taxon>
        <taxon>malvids</taxon>
        <taxon>Malvales</taxon>
        <taxon>Malvaceae</taxon>
        <taxon>Malvoideae</taxon>
        <taxon>Gossypium</taxon>
    </lineage>
</organism>
<accession>A0A2P5W6B6</accession>
<reference evidence="1 2" key="1">
    <citation type="submission" date="2015-01" db="EMBL/GenBank/DDBJ databases">
        <title>Genome of allotetraploid Gossypium barbadense reveals genomic plasticity and fiber elongation in cotton evolution.</title>
        <authorList>
            <person name="Chen X."/>
            <person name="Liu X."/>
            <person name="Zhao B."/>
            <person name="Zheng H."/>
            <person name="Hu Y."/>
            <person name="Lu G."/>
            <person name="Yang C."/>
            <person name="Chen J."/>
            <person name="Shan C."/>
            <person name="Zhang L."/>
            <person name="Zhou Y."/>
            <person name="Wang L."/>
            <person name="Guo W."/>
            <person name="Bai Y."/>
            <person name="Ruan J."/>
            <person name="Shangguan X."/>
            <person name="Mao Y."/>
            <person name="Jiang J."/>
            <person name="Zhu Y."/>
            <person name="Lei J."/>
            <person name="Kang H."/>
            <person name="Chen S."/>
            <person name="He X."/>
            <person name="Wang R."/>
            <person name="Wang Y."/>
            <person name="Chen J."/>
            <person name="Wang L."/>
            <person name="Yu S."/>
            <person name="Wang B."/>
            <person name="Wei J."/>
            <person name="Song S."/>
            <person name="Lu X."/>
            <person name="Gao Z."/>
            <person name="Gu W."/>
            <person name="Deng X."/>
            <person name="Ma D."/>
            <person name="Wang S."/>
            <person name="Liang W."/>
            <person name="Fang L."/>
            <person name="Cai C."/>
            <person name="Zhu X."/>
            <person name="Zhou B."/>
            <person name="Zhang Y."/>
            <person name="Chen Z."/>
            <person name="Xu S."/>
            <person name="Zhu R."/>
            <person name="Wang S."/>
            <person name="Zhang T."/>
            <person name="Zhao G."/>
        </authorList>
    </citation>
    <scope>NUCLEOTIDE SEQUENCE [LARGE SCALE GENOMIC DNA]</scope>
    <source>
        <strain evidence="2">cv. Xinhai21</strain>
        <tissue evidence="1">Leaf</tissue>
    </source>
</reference>
<name>A0A2P5W6B6_GOSBA</name>
<dbReference type="Proteomes" id="UP000239757">
    <property type="component" value="Unassembled WGS sequence"/>
</dbReference>
<dbReference type="EMBL" id="KZ668908">
    <property type="protein sequence ID" value="PPR86650.1"/>
    <property type="molecule type" value="Genomic_DNA"/>
</dbReference>
<evidence type="ECO:0000313" key="1">
    <source>
        <dbReference type="EMBL" id="PPR86650.1"/>
    </source>
</evidence>
<dbReference type="AlphaFoldDB" id="A0A2P5W6B6"/>
<proteinExistence type="predicted"/>
<sequence>MTRTGLMKNPWRMGYSPLQISPNSKLGLMRFEAQIPNTSDESSSEVKNVNAVGKNIQSRGVTTLEDIESEYKATRPKKEGAKLRKLQKKGLYQRLSAKHNVPWWKVQAWCYWMIVVTYRCRSFSLGFVIWNIVPPLLP</sequence>
<protein>
    <submittedName>
        <fullName evidence="1">Uncharacterized protein</fullName>
    </submittedName>
</protein>
<gene>
    <name evidence="1" type="ORF">GOBAR_AA34040</name>
</gene>
<evidence type="ECO:0000313" key="2">
    <source>
        <dbReference type="Proteomes" id="UP000239757"/>
    </source>
</evidence>